<dbReference type="OrthoDB" id="9810952at2"/>
<evidence type="ECO:0000256" key="9">
    <source>
        <dbReference type="ARBA" id="ARBA00023136"/>
    </source>
</evidence>
<evidence type="ECO:0000256" key="7">
    <source>
        <dbReference type="ARBA" id="ARBA00022989"/>
    </source>
</evidence>
<feature type="transmembrane region" description="Helical" evidence="10">
    <location>
        <begin position="248"/>
        <end position="269"/>
    </location>
</feature>
<feature type="transmembrane region" description="Helical" evidence="10">
    <location>
        <begin position="533"/>
        <end position="553"/>
    </location>
</feature>
<dbReference type="GO" id="GO:0015379">
    <property type="term" value="F:potassium:chloride symporter activity"/>
    <property type="evidence" value="ECO:0007669"/>
    <property type="project" value="InterPro"/>
</dbReference>
<evidence type="ECO:0000256" key="4">
    <source>
        <dbReference type="ARBA" id="ARBA00022538"/>
    </source>
</evidence>
<evidence type="ECO:0000313" key="11">
    <source>
        <dbReference type="EMBL" id="ORC36846.1"/>
    </source>
</evidence>
<evidence type="ECO:0000256" key="1">
    <source>
        <dbReference type="ARBA" id="ARBA00004651"/>
    </source>
</evidence>
<feature type="transmembrane region" description="Helical" evidence="10">
    <location>
        <begin position="312"/>
        <end position="335"/>
    </location>
</feature>
<keyword evidence="6" id="KW-0630">Potassium</keyword>
<dbReference type="STRING" id="1963862.B4O97_04265"/>
<dbReference type="AlphaFoldDB" id="A0A1Y1S0N1"/>
<keyword evidence="5 10" id="KW-0812">Transmembrane</keyword>
<feature type="transmembrane region" description="Helical" evidence="10">
    <location>
        <begin position="419"/>
        <end position="451"/>
    </location>
</feature>
<evidence type="ECO:0008006" key="13">
    <source>
        <dbReference type="Google" id="ProtNLM"/>
    </source>
</evidence>
<keyword evidence="2" id="KW-0813">Transport</keyword>
<proteinExistence type="predicted"/>
<dbReference type="EMBL" id="MWQY01000004">
    <property type="protein sequence ID" value="ORC36846.1"/>
    <property type="molecule type" value="Genomic_DNA"/>
</dbReference>
<sequence length="571" mass="61719">MKKNLILLPVLLSIVALFLEQQVTMTVFWLVIINALDITVLIILVTEVVTAFKAAPYKYIYIRQNIFALIFTATFVLLFAYSKVQTFQVHFSPEKVDPSLTAAVLKNTFLVLKVLTRFRKLNTLLESISLKPAQTMVLSFLLVILVGALVLMVPFTSSSHKGLPFLDALFTSTSAVCVTGLIVVDTATAYSIWGHISIMLLIQIGGLGIMLLSYFSIFVLRRGISRQDKLIAAYMLSQDDLRSIKKTVVAIIGATFLFEALGTLLLYLSTPSFTGPWGGRLFASLFHAVSAFCNAGFALFTDSLEGFNGNLLLNATIALLIITGGLSFGVHMNLLDLFKRDGRSASRVRRLSVNSRVVLIISSVLIVTGTLIFYALEHGGVLRELGTGKQYLAAFFQSVTLRTAGFNTVPLGALGSATYLFMCLFMFIGGAAGSTAGGIKVNNLAAMGAYFRSLLRETKEVTLFRSSLGSDIILKSFTIATFGLVTVFLGTFILMLTEDAPAIKILFEAVSAFGTVGLSAGITGDLSPMGKSVIIIMMFLGRIGPLTFIAAAGSRQGQREIHYPGANLSIG</sequence>
<feature type="transmembrane region" description="Helical" evidence="10">
    <location>
        <begin position="200"/>
        <end position="220"/>
    </location>
</feature>
<keyword evidence="12" id="KW-1185">Reference proteome</keyword>
<dbReference type="Proteomes" id="UP000192343">
    <property type="component" value="Unassembled WGS sequence"/>
</dbReference>
<evidence type="ECO:0000256" key="3">
    <source>
        <dbReference type="ARBA" id="ARBA00022475"/>
    </source>
</evidence>
<evidence type="ECO:0000256" key="8">
    <source>
        <dbReference type="ARBA" id="ARBA00023065"/>
    </source>
</evidence>
<keyword evidence="3" id="KW-1003">Cell membrane</keyword>
<evidence type="ECO:0000256" key="5">
    <source>
        <dbReference type="ARBA" id="ARBA00022692"/>
    </source>
</evidence>
<feature type="transmembrane region" description="Helical" evidence="10">
    <location>
        <begin position="66"/>
        <end position="84"/>
    </location>
</feature>
<evidence type="ECO:0000256" key="10">
    <source>
        <dbReference type="SAM" id="Phobius"/>
    </source>
</evidence>
<organism evidence="11 12">
    <name type="scientific">Marispirochaeta aestuarii</name>
    <dbReference type="NCBI Taxonomy" id="1963862"/>
    <lineage>
        <taxon>Bacteria</taxon>
        <taxon>Pseudomonadati</taxon>
        <taxon>Spirochaetota</taxon>
        <taxon>Spirochaetia</taxon>
        <taxon>Spirochaetales</taxon>
        <taxon>Spirochaetaceae</taxon>
        <taxon>Marispirochaeta</taxon>
    </lineage>
</organism>
<dbReference type="NCBIfam" id="TIGR00933">
    <property type="entry name" value="2a38"/>
    <property type="match status" value="1"/>
</dbReference>
<feature type="transmembrane region" description="Helical" evidence="10">
    <location>
        <begin position="356"/>
        <end position="376"/>
    </location>
</feature>
<gene>
    <name evidence="11" type="ORF">B4O97_04265</name>
</gene>
<dbReference type="SUPFAM" id="SSF81324">
    <property type="entry name" value="Voltage-gated potassium channels"/>
    <property type="match status" value="1"/>
</dbReference>
<dbReference type="RefSeq" id="WP_083048661.1">
    <property type="nucleotide sequence ID" value="NZ_MWQY01000004.1"/>
</dbReference>
<evidence type="ECO:0000256" key="6">
    <source>
        <dbReference type="ARBA" id="ARBA00022958"/>
    </source>
</evidence>
<accession>A0A1Y1S0N1</accession>
<keyword evidence="7 10" id="KW-1133">Transmembrane helix</keyword>
<feature type="transmembrane region" description="Helical" evidence="10">
    <location>
        <begin position="26"/>
        <end position="45"/>
    </location>
</feature>
<name>A0A1Y1S0N1_9SPIO</name>
<feature type="transmembrane region" description="Helical" evidence="10">
    <location>
        <begin position="281"/>
        <end position="300"/>
    </location>
</feature>
<evidence type="ECO:0000256" key="2">
    <source>
        <dbReference type="ARBA" id="ARBA00022448"/>
    </source>
</evidence>
<feature type="transmembrane region" description="Helical" evidence="10">
    <location>
        <begin position="168"/>
        <end position="193"/>
    </location>
</feature>
<dbReference type="PANTHER" id="PTHR32024">
    <property type="entry name" value="TRK SYSTEM POTASSIUM UPTAKE PROTEIN TRKG-RELATED"/>
    <property type="match status" value="1"/>
</dbReference>
<keyword evidence="8" id="KW-0406">Ion transport</keyword>
<dbReference type="GO" id="GO:0005886">
    <property type="term" value="C:plasma membrane"/>
    <property type="evidence" value="ECO:0007669"/>
    <property type="project" value="UniProtKB-SubCell"/>
</dbReference>
<keyword evidence="4" id="KW-0633">Potassium transport</keyword>
<dbReference type="Pfam" id="PF02386">
    <property type="entry name" value="TrkH"/>
    <property type="match status" value="1"/>
</dbReference>
<dbReference type="InterPro" id="IPR004772">
    <property type="entry name" value="TrkH"/>
</dbReference>
<evidence type="ECO:0000313" key="12">
    <source>
        <dbReference type="Proteomes" id="UP000192343"/>
    </source>
</evidence>
<feature type="transmembrane region" description="Helical" evidence="10">
    <location>
        <begin position="136"/>
        <end position="156"/>
    </location>
</feature>
<keyword evidence="9 10" id="KW-0472">Membrane</keyword>
<protein>
    <recommendedName>
        <fullName evidence="13">TrkH family potassium uptake protein</fullName>
    </recommendedName>
</protein>
<dbReference type="InterPro" id="IPR003445">
    <property type="entry name" value="Cat_transpt"/>
</dbReference>
<comment type="caution">
    <text evidence="11">The sequence shown here is derived from an EMBL/GenBank/DDBJ whole genome shotgun (WGS) entry which is preliminary data.</text>
</comment>
<feature type="transmembrane region" description="Helical" evidence="10">
    <location>
        <begin position="472"/>
        <end position="496"/>
    </location>
</feature>
<dbReference type="PANTHER" id="PTHR32024:SF1">
    <property type="entry name" value="KTR SYSTEM POTASSIUM UPTAKE PROTEIN B"/>
    <property type="match status" value="1"/>
</dbReference>
<reference evidence="11 12" key="1">
    <citation type="submission" date="2017-03" db="EMBL/GenBank/DDBJ databases">
        <title>Draft Genome sequence of Marispirochaeta sp. strain JC444.</title>
        <authorList>
            <person name="Shivani Y."/>
            <person name="Subhash Y."/>
            <person name="Sasikala C."/>
            <person name="Ramana C."/>
        </authorList>
    </citation>
    <scope>NUCLEOTIDE SEQUENCE [LARGE SCALE GENOMIC DNA]</scope>
    <source>
        <strain evidence="11 12">JC444</strain>
    </source>
</reference>
<comment type="subcellular location">
    <subcellularLocation>
        <location evidence="1">Cell membrane</location>
        <topology evidence="1">Multi-pass membrane protein</topology>
    </subcellularLocation>
</comment>